<dbReference type="GO" id="GO:0000981">
    <property type="term" value="F:DNA-binding transcription factor activity, RNA polymerase II-specific"/>
    <property type="evidence" value="ECO:0007669"/>
    <property type="project" value="TreeGrafter"/>
</dbReference>
<reference evidence="7" key="2">
    <citation type="journal article" date="2023" name="Proc. Natl. Acad. Sci. U.S.A.">
        <title>A global phylogenomic analysis of the shiitake genus Lentinula.</title>
        <authorList>
            <person name="Sierra-Patev S."/>
            <person name="Min B."/>
            <person name="Naranjo-Ortiz M."/>
            <person name="Looney B."/>
            <person name="Konkel Z."/>
            <person name="Slot J.C."/>
            <person name="Sakamoto Y."/>
            <person name="Steenwyk J.L."/>
            <person name="Rokas A."/>
            <person name="Carro J."/>
            <person name="Camarero S."/>
            <person name="Ferreira P."/>
            <person name="Molpeceres G."/>
            <person name="Ruiz-Duenas F.J."/>
            <person name="Serrano A."/>
            <person name="Henrissat B."/>
            <person name="Drula E."/>
            <person name="Hughes K.W."/>
            <person name="Mata J.L."/>
            <person name="Ishikawa N.K."/>
            <person name="Vargas-Isla R."/>
            <person name="Ushijima S."/>
            <person name="Smith C.A."/>
            <person name="Donoghue J."/>
            <person name="Ahrendt S."/>
            <person name="Andreopoulos W."/>
            <person name="He G."/>
            <person name="LaButti K."/>
            <person name="Lipzen A."/>
            <person name="Ng V."/>
            <person name="Riley R."/>
            <person name="Sandor L."/>
            <person name="Barry K."/>
            <person name="Martinez A.T."/>
            <person name="Xiao Y."/>
            <person name="Gibbons J.G."/>
            <person name="Terashima K."/>
            <person name="Grigoriev I.V."/>
            <person name="Hibbett D."/>
        </authorList>
    </citation>
    <scope>NUCLEOTIDE SEQUENCE</scope>
    <source>
        <strain evidence="7">Sp2 HRB7682 ss15</strain>
    </source>
</reference>
<dbReference type="GO" id="GO:0008270">
    <property type="term" value="F:zinc ion binding"/>
    <property type="evidence" value="ECO:0007669"/>
    <property type="project" value="InterPro"/>
</dbReference>
<dbReference type="InterPro" id="IPR051127">
    <property type="entry name" value="Fungal_SecMet_Regulators"/>
</dbReference>
<evidence type="ECO:0000256" key="2">
    <source>
        <dbReference type="ARBA" id="ARBA00023163"/>
    </source>
</evidence>
<dbReference type="Proteomes" id="UP001150238">
    <property type="component" value="Unassembled WGS sequence"/>
</dbReference>
<dbReference type="GO" id="GO:0005634">
    <property type="term" value="C:nucleus"/>
    <property type="evidence" value="ECO:0007669"/>
    <property type="project" value="TreeGrafter"/>
</dbReference>
<evidence type="ECO:0000256" key="3">
    <source>
        <dbReference type="ARBA" id="ARBA00023242"/>
    </source>
</evidence>
<evidence type="ECO:0000313" key="8">
    <source>
        <dbReference type="Proteomes" id="UP001150238"/>
    </source>
</evidence>
<feature type="domain" description="Xylanolytic transcriptional activator regulatory" evidence="6">
    <location>
        <begin position="99"/>
        <end position="251"/>
    </location>
</feature>
<reference evidence="7" key="1">
    <citation type="submission" date="2022-08" db="EMBL/GenBank/DDBJ databases">
        <authorList>
            <consortium name="DOE Joint Genome Institute"/>
            <person name="Min B."/>
            <person name="Riley R."/>
            <person name="Sierra-Patev S."/>
            <person name="Naranjo-Ortiz M."/>
            <person name="Looney B."/>
            <person name="Konkel Z."/>
            <person name="Slot J.C."/>
            <person name="Sakamoto Y."/>
            <person name="Steenwyk J.L."/>
            <person name="Rokas A."/>
            <person name="Carro J."/>
            <person name="Camarero S."/>
            <person name="Ferreira P."/>
            <person name="Molpeceres G."/>
            <person name="Ruiz-Duenas F.J."/>
            <person name="Serrano A."/>
            <person name="Henrissat B."/>
            <person name="Drula E."/>
            <person name="Hughes K.W."/>
            <person name="Mata J.L."/>
            <person name="Ishikawa N.K."/>
            <person name="Vargas-Isla R."/>
            <person name="Ushijima S."/>
            <person name="Smith C.A."/>
            <person name="Ahrendt S."/>
            <person name="Andreopoulos W."/>
            <person name="He G."/>
            <person name="Labutti K."/>
            <person name="Lipzen A."/>
            <person name="Ng V."/>
            <person name="Sandor L."/>
            <person name="Barry K."/>
            <person name="Martinez A.T."/>
            <person name="Xiao Y."/>
            <person name="Gibbons J.G."/>
            <person name="Terashima K."/>
            <person name="Hibbett D.S."/>
            <person name="Grigoriev I.V."/>
        </authorList>
    </citation>
    <scope>NUCLEOTIDE SEQUENCE</scope>
    <source>
        <strain evidence="7">Sp2 HRB7682 ss15</strain>
    </source>
</reference>
<evidence type="ECO:0000313" key="7">
    <source>
        <dbReference type="EMBL" id="KAJ4465782.1"/>
    </source>
</evidence>
<proteinExistence type="predicted"/>
<feature type="coiled-coil region" evidence="4">
    <location>
        <begin position="29"/>
        <end position="63"/>
    </location>
</feature>
<dbReference type="Pfam" id="PF04082">
    <property type="entry name" value="Fungal_trans"/>
    <property type="match status" value="1"/>
</dbReference>
<evidence type="ECO:0000256" key="5">
    <source>
        <dbReference type="SAM" id="MobiDB-lite"/>
    </source>
</evidence>
<dbReference type="PANTHER" id="PTHR47424">
    <property type="entry name" value="REGULATORY PROTEIN GAL4"/>
    <property type="match status" value="1"/>
</dbReference>
<dbReference type="AlphaFoldDB" id="A0A9W8ZSQ2"/>
<dbReference type="GO" id="GO:0000978">
    <property type="term" value="F:RNA polymerase II cis-regulatory region sequence-specific DNA binding"/>
    <property type="evidence" value="ECO:0007669"/>
    <property type="project" value="TreeGrafter"/>
</dbReference>
<comment type="caution">
    <text evidence="7">The sequence shown here is derived from an EMBL/GenBank/DDBJ whole genome shotgun (WGS) entry which is preliminary data.</text>
</comment>
<keyword evidence="1" id="KW-0805">Transcription regulation</keyword>
<evidence type="ECO:0000256" key="4">
    <source>
        <dbReference type="SAM" id="Coils"/>
    </source>
</evidence>
<protein>
    <recommendedName>
        <fullName evidence="6">Xylanolytic transcriptional activator regulatory domain-containing protein</fullName>
    </recommendedName>
</protein>
<gene>
    <name evidence="7" type="ORF">C8J55DRAFT_566037</name>
</gene>
<dbReference type="PANTHER" id="PTHR47424:SF12">
    <property type="entry name" value="TRANSCRIPTION FACTOR ASQA"/>
    <property type="match status" value="1"/>
</dbReference>
<dbReference type="GO" id="GO:0000435">
    <property type="term" value="P:positive regulation of transcription from RNA polymerase II promoter by galactose"/>
    <property type="evidence" value="ECO:0007669"/>
    <property type="project" value="TreeGrafter"/>
</dbReference>
<keyword evidence="4" id="KW-0175">Coiled coil</keyword>
<keyword evidence="2" id="KW-0804">Transcription</keyword>
<dbReference type="EMBL" id="JANVFS010000048">
    <property type="protein sequence ID" value="KAJ4465782.1"/>
    <property type="molecule type" value="Genomic_DNA"/>
</dbReference>
<dbReference type="InterPro" id="IPR007219">
    <property type="entry name" value="XnlR_reg_dom"/>
</dbReference>
<dbReference type="GO" id="GO:0006351">
    <property type="term" value="P:DNA-templated transcription"/>
    <property type="evidence" value="ECO:0007669"/>
    <property type="project" value="InterPro"/>
</dbReference>
<evidence type="ECO:0000256" key="1">
    <source>
        <dbReference type="ARBA" id="ARBA00023015"/>
    </source>
</evidence>
<accession>A0A9W8ZSQ2</accession>
<evidence type="ECO:0000259" key="6">
    <source>
        <dbReference type="Pfam" id="PF04082"/>
    </source>
</evidence>
<dbReference type="CDD" id="cd12148">
    <property type="entry name" value="fungal_TF_MHR"/>
    <property type="match status" value="1"/>
</dbReference>
<name>A0A9W8ZSQ2_9AGAR</name>
<keyword evidence="3" id="KW-0539">Nucleus</keyword>
<sequence length="333" mass="37550">MSTVTDNGDVWIGCAAICPDGHLTTGKGNRFVLANINELEEKIEELTTRAKALEDALAKSHNLVSPQRHPLLSDDLLQITRTVKEESPEPNLSTDSTTVKKEENNKQEEDEALIVYKSSLGSLYAGEQSTFYGRSSTSWPPRMIEAKWYYQLGKAALALEPVLDSSSLSTIQALILLAYYLLDAIHDLRWSIMGLTSKFTQTAGLHIDGTHWNLPPEETYRRRCLFWEVYSILQSLTYGRPPHMALSFVDTKKPFETTRDANGDVEMICDAWKHKFFSECLGVIWNKAFGAHPLSYDMLKHLDQQMRAYYVPPSLRVPGFGGAKLNQDIYPPS</sequence>
<feature type="region of interest" description="Disordered" evidence="5">
    <location>
        <begin position="82"/>
        <end position="106"/>
    </location>
</feature>
<organism evidence="7 8">
    <name type="scientific">Lentinula lateritia</name>
    <dbReference type="NCBI Taxonomy" id="40482"/>
    <lineage>
        <taxon>Eukaryota</taxon>
        <taxon>Fungi</taxon>
        <taxon>Dikarya</taxon>
        <taxon>Basidiomycota</taxon>
        <taxon>Agaricomycotina</taxon>
        <taxon>Agaricomycetes</taxon>
        <taxon>Agaricomycetidae</taxon>
        <taxon>Agaricales</taxon>
        <taxon>Marasmiineae</taxon>
        <taxon>Omphalotaceae</taxon>
        <taxon>Lentinula</taxon>
    </lineage>
</organism>